<evidence type="ECO:0000313" key="2">
    <source>
        <dbReference type="EMBL" id="OCB77922.1"/>
    </source>
</evidence>
<evidence type="ECO:0000259" key="1">
    <source>
        <dbReference type="Pfam" id="PF01551"/>
    </source>
</evidence>
<dbReference type="EMBL" id="LVEP01000013">
    <property type="protein sequence ID" value="OCB77922.1"/>
    <property type="molecule type" value="Genomic_DNA"/>
</dbReference>
<dbReference type="Proteomes" id="UP000093510">
    <property type="component" value="Unassembled WGS sequence"/>
</dbReference>
<dbReference type="STRING" id="1763534.GCA_001831475_02616"/>
<protein>
    <submittedName>
        <fullName evidence="2">Peptidase M23</fullName>
    </submittedName>
</protein>
<keyword evidence="3" id="KW-1185">Reference proteome</keyword>
<comment type="caution">
    <text evidence="2">The sequence shown here is derived from an EMBL/GenBank/DDBJ whole genome shotgun (WGS) entry which is preliminary data.</text>
</comment>
<dbReference type="Gene3D" id="2.70.70.10">
    <property type="entry name" value="Glucose Permease (Domain IIA)"/>
    <property type="match status" value="1"/>
</dbReference>
<dbReference type="AlphaFoldDB" id="A0A1B9E7K1"/>
<dbReference type="Pfam" id="PF01551">
    <property type="entry name" value="Peptidase_M23"/>
    <property type="match status" value="2"/>
</dbReference>
<dbReference type="RefSeq" id="WP_066332264.1">
    <property type="nucleotide sequence ID" value="NZ_CP017688.1"/>
</dbReference>
<dbReference type="InterPro" id="IPR011055">
    <property type="entry name" value="Dup_hybrid_motif"/>
</dbReference>
<dbReference type="OrthoDB" id="9810477at2"/>
<accession>A0A1B9E7K1</accession>
<feature type="domain" description="M23ase beta-sheet core" evidence="1">
    <location>
        <begin position="133"/>
        <end position="162"/>
    </location>
</feature>
<dbReference type="PANTHER" id="PTHR21666">
    <property type="entry name" value="PEPTIDASE-RELATED"/>
    <property type="match status" value="1"/>
</dbReference>
<gene>
    <name evidence="2" type="ORF">LPBF_02950</name>
</gene>
<proteinExistence type="predicted"/>
<evidence type="ECO:0000313" key="3">
    <source>
        <dbReference type="Proteomes" id="UP000093510"/>
    </source>
</evidence>
<dbReference type="InterPro" id="IPR016047">
    <property type="entry name" value="M23ase_b-sheet_dom"/>
</dbReference>
<sequence>MRFLPFFILLFSGCIAQTNYPKDYFRLPLDIPTQLSGNFGELRPNHFHAGWDFKTQQRQGLDVHAVADGYVSRIKMSPYGYGKAIYITHPNGFTSVYGHLKSANGAIQDYIQKAYYREQAFEIELFLKPDELPVQKGQVIAFSGNSGSSQGPHLHFEFRDSKTEKIINPLLFGYDTSIKDSKKPFISGLYVYPLEANTVVNQSKRPLLLSVSLQKDGTYLASSVKANGKIGFGITTVDYDSVSYNKNGAYKVQTYWNGNPSFGYQLDTYGFDEMRYINALLDYPRYKQTNQRVQKLFMKTPYPLSFIATDATNGIIDVVPNLASVYRIEVSDFFNNVKIITVPITYDGADPVVNTLAVHSDYYVKVARDNLFTKQNIAVFFPAGTFYDDFEMDFDVKDSTLYLHNDSVPVHSNFTISITDSTYTEAQKEKVFIADIDSRGRVGYNYTWSKGNVFSAKVRSLGTYKLVTDTKPPSITIANSIAGKWISKQKTLRFSVSDSGSGIKSYAGYLNGNWILLEYDYKSRTLTHNFSDGIVAEGANDLKVIVTDNVGNSSTFETRFFRSQQY</sequence>
<feature type="domain" description="M23ase beta-sheet core" evidence="1">
    <location>
        <begin position="47"/>
        <end position="112"/>
    </location>
</feature>
<dbReference type="GO" id="GO:0004222">
    <property type="term" value="F:metalloendopeptidase activity"/>
    <property type="evidence" value="ECO:0007669"/>
    <property type="project" value="TreeGrafter"/>
</dbReference>
<dbReference type="InterPro" id="IPR050570">
    <property type="entry name" value="Cell_wall_metabolism_enzyme"/>
</dbReference>
<dbReference type="PANTHER" id="PTHR21666:SF285">
    <property type="entry name" value="M23 FAMILY METALLOPEPTIDASE"/>
    <property type="match status" value="1"/>
</dbReference>
<dbReference type="Gene3D" id="2.60.40.10">
    <property type="entry name" value="Immunoglobulins"/>
    <property type="match status" value="1"/>
</dbReference>
<organism evidence="2 3">
    <name type="scientific">Flavobacterium crassostreae</name>
    <dbReference type="NCBI Taxonomy" id="1763534"/>
    <lineage>
        <taxon>Bacteria</taxon>
        <taxon>Pseudomonadati</taxon>
        <taxon>Bacteroidota</taxon>
        <taxon>Flavobacteriia</taxon>
        <taxon>Flavobacteriales</taxon>
        <taxon>Flavobacteriaceae</taxon>
        <taxon>Flavobacterium</taxon>
    </lineage>
</organism>
<name>A0A1B9E7K1_9FLAO</name>
<dbReference type="CDD" id="cd12797">
    <property type="entry name" value="M23_peptidase"/>
    <property type="match status" value="1"/>
</dbReference>
<dbReference type="InterPro" id="IPR013783">
    <property type="entry name" value="Ig-like_fold"/>
</dbReference>
<dbReference type="SUPFAM" id="SSF51261">
    <property type="entry name" value="Duplicated hybrid motif"/>
    <property type="match status" value="1"/>
</dbReference>
<reference evidence="2 3" key="1">
    <citation type="submission" date="2016-03" db="EMBL/GenBank/DDBJ databases">
        <authorList>
            <person name="Ploux O."/>
        </authorList>
    </citation>
    <scope>NUCLEOTIDE SEQUENCE [LARGE SCALE GENOMIC DNA]</scope>
    <source>
        <strain evidence="2 3">LPB0076</strain>
    </source>
</reference>